<proteinExistence type="predicted"/>
<feature type="compositionally biased region" description="Low complexity" evidence="1">
    <location>
        <begin position="159"/>
        <end position="175"/>
    </location>
</feature>
<keyword evidence="3" id="KW-1185">Reference proteome</keyword>
<evidence type="ECO:0000256" key="1">
    <source>
        <dbReference type="SAM" id="MobiDB-lite"/>
    </source>
</evidence>
<feature type="region of interest" description="Disordered" evidence="1">
    <location>
        <begin position="157"/>
        <end position="176"/>
    </location>
</feature>
<dbReference type="GeneID" id="19968372"/>
<reference evidence="2 3" key="1">
    <citation type="submission" date="2013-03" db="EMBL/GenBank/DDBJ databases">
        <title>The Genome Sequence of Phialophora europaea CBS 101466.</title>
        <authorList>
            <consortium name="The Broad Institute Genomics Platform"/>
            <person name="Cuomo C."/>
            <person name="de Hoog S."/>
            <person name="Gorbushina A."/>
            <person name="Walker B."/>
            <person name="Young S.K."/>
            <person name="Zeng Q."/>
            <person name="Gargeya S."/>
            <person name="Fitzgerald M."/>
            <person name="Haas B."/>
            <person name="Abouelleil A."/>
            <person name="Allen A.W."/>
            <person name="Alvarado L."/>
            <person name="Arachchi H.M."/>
            <person name="Berlin A.M."/>
            <person name="Chapman S.B."/>
            <person name="Gainer-Dewar J."/>
            <person name="Goldberg J."/>
            <person name="Griggs A."/>
            <person name="Gujja S."/>
            <person name="Hansen M."/>
            <person name="Howarth C."/>
            <person name="Imamovic A."/>
            <person name="Ireland A."/>
            <person name="Larimer J."/>
            <person name="McCowan C."/>
            <person name="Murphy C."/>
            <person name="Pearson M."/>
            <person name="Poon T.W."/>
            <person name="Priest M."/>
            <person name="Roberts A."/>
            <person name="Saif S."/>
            <person name="Shea T."/>
            <person name="Sisk P."/>
            <person name="Sykes S."/>
            <person name="Wortman J."/>
            <person name="Nusbaum C."/>
            <person name="Birren B."/>
        </authorList>
    </citation>
    <scope>NUCLEOTIDE SEQUENCE [LARGE SCALE GENOMIC DNA]</scope>
    <source>
        <strain evidence="2 3">CBS 101466</strain>
    </source>
</reference>
<name>W2SG30_CYPE1</name>
<evidence type="ECO:0000313" key="2">
    <source>
        <dbReference type="EMBL" id="ETN46844.1"/>
    </source>
</evidence>
<organism evidence="2 3">
    <name type="scientific">Cyphellophora europaea (strain CBS 101466)</name>
    <name type="common">Phialophora europaea</name>
    <dbReference type="NCBI Taxonomy" id="1220924"/>
    <lineage>
        <taxon>Eukaryota</taxon>
        <taxon>Fungi</taxon>
        <taxon>Dikarya</taxon>
        <taxon>Ascomycota</taxon>
        <taxon>Pezizomycotina</taxon>
        <taxon>Eurotiomycetes</taxon>
        <taxon>Chaetothyriomycetidae</taxon>
        <taxon>Chaetothyriales</taxon>
        <taxon>Cyphellophoraceae</taxon>
        <taxon>Cyphellophora</taxon>
    </lineage>
</organism>
<protein>
    <recommendedName>
        <fullName evidence="4">F-box domain-containing protein</fullName>
    </recommendedName>
</protein>
<evidence type="ECO:0008006" key="4">
    <source>
        <dbReference type="Google" id="ProtNLM"/>
    </source>
</evidence>
<gene>
    <name evidence="2" type="ORF">HMPREF1541_01033</name>
</gene>
<sequence>MSDSAPSLPPIPASGPLSLALSIDNPHFSQPTFLTLPHDVRELIYDAIVPAGPLIELRVHSHTTRLQHLLALKGTCQTLRDEVVEYLDARPLTILCSHSLRPGIMSGIPPLVLAKVETLVIEDDPSEQPNWALLRNVKQICFTWSFRSQIHLKNNDGDTTLPATAPTNPPAATATSHLPDGLSHAHFCRHPPTIRLTWPPLSPSSVAHNNTVLSHAHQFWKKLRIDNAWIRELWKHDPPYDNMPHIRVFLRRVYEAKVVGKDKVVSWHSIVDVDSRKVVENALLPNREAPTSGKDADYIFPYAAQGWWRRELVSKPKKD</sequence>
<accession>W2SG30</accession>
<dbReference type="RefSeq" id="XP_008711556.1">
    <property type="nucleotide sequence ID" value="XM_008713334.1"/>
</dbReference>
<dbReference type="HOGENOM" id="CLU_871590_0_0_1"/>
<dbReference type="Proteomes" id="UP000030752">
    <property type="component" value="Unassembled WGS sequence"/>
</dbReference>
<dbReference type="AlphaFoldDB" id="W2SG30"/>
<dbReference type="VEuPathDB" id="FungiDB:HMPREF1541_01033"/>
<dbReference type="EMBL" id="KB822711">
    <property type="protein sequence ID" value="ETN46844.1"/>
    <property type="molecule type" value="Genomic_DNA"/>
</dbReference>
<evidence type="ECO:0000313" key="3">
    <source>
        <dbReference type="Proteomes" id="UP000030752"/>
    </source>
</evidence>
<dbReference type="InParanoid" id="W2SG30"/>